<keyword evidence="3" id="KW-1185">Reference proteome</keyword>
<reference evidence="2 3" key="1">
    <citation type="journal article" date="2014" name="Genome Biol.">
        <title>Transcriptome and methylome profiling reveals relics of genome dominance in the mesopolyploid Brassica oleracea.</title>
        <authorList>
            <person name="Parkin I.A."/>
            <person name="Koh C."/>
            <person name="Tang H."/>
            <person name="Robinson S.J."/>
            <person name="Kagale S."/>
            <person name="Clarke W.E."/>
            <person name="Town C.D."/>
            <person name="Nixon J."/>
            <person name="Krishnakumar V."/>
            <person name="Bidwell S.L."/>
            <person name="Denoeud F."/>
            <person name="Belcram H."/>
            <person name="Links M.G."/>
            <person name="Just J."/>
            <person name="Clarke C."/>
            <person name="Bender T."/>
            <person name="Huebert T."/>
            <person name="Mason A.S."/>
            <person name="Pires J.C."/>
            <person name="Barker G."/>
            <person name="Moore J."/>
            <person name="Walley P.G."/>
            <person name="Manoli S."/>
            <person name="Batley J."/>
            <person name="Edwards D."/>
            <person name="Nelson M.N."/>
            <person name="Wang X."/>
            <person name="Paterson A.H."/>
            <person name="King G."/>
            <person name="Bancroft I."/>
            <person name="Chalhoub B."/>
            <person name="Sharpe A.G."/>
        </authorList>
    </citation>
    <scope>NUCLEOTIDE SEQUENCE</scope>
    <source>
        <strain evidence="2 3">cv. TO1000</strain>
    </source>
</reference>
<evidence type="ECO:0008006" key="4">
    <source>
        <dbReference type="Google" id="ProtNLM"/>
    </source>
</evidence>
<protein>
    <recommendedName>
        <fullName evidence="4">Ribosomal protein</fullName>
    </recommendedName>
</protein>
<accession>A0A0D3DVJ7</accession>
<feature type="region of interest" description="Disordered" evidence="1">
    <location>
        <begin position="29"/>
        <end position="49"/>
    </location>
</feature>
<dbReference type="EnsemblPlants" id="Bo8g099480.1">
    <property type="protein sequence ID" value="Bo8g099480.1"/>
    <property type="gene ID" value="Bo8g099480"/>
</dbReference>
<dbReference type="HOGENOM" id="CLU_012390_2_6_1"/>
<name>A0A0D3DVJ7_BRAOL</name>
<proteinExistence type="predicted"/>
<dbReference type="Gramene" id="Bo8g099480.1">
    <property type="protein sequence ID" value="Bo8g099480.1"/>
    <property type="gene ID" value="Bo8g099480"/>
</dbReference>
<dbReference type="AlphaFoldDB" id="A0A0D3DVJ7"/>
<evidence type="ECO:0000256" key="1">
    <source>
        <dbReference type="SAM" id="MobiDB-lite"/>
    </source>
</evidence>
<evidence type="ECO:0000313" key="2">
    <source>
        <dbReference type="EnsemblPlants" id="Bo8g099480.1"/>
    </source>
</evidence>
<sequence length="86" mass="9977">MRACIILHNMIVENERAGYNTQYDTSEFEEGEVHSSSRVHKSRGTDLPPSITEIRANRVQVRETDTHYQLKNDLIGNIWNKFGDEN</sequence>
<evidence type="ECO:0000313" key="3">
    <source>
        <dbReference type="Proteomes" id="UP000032141"/>
    </source>
</evidence>
<reference evidence="2" key="2">
    <citation type="submission" date="2015-03" db="UniProtKB">
        <authorList>
            <consortium name="EnsemblPlants"/>
        </authorList>
    </citation>
    <scope>IDENTIFICATION</scope>
</reference>
<organism evidence="2 3">
    <name type="scientific">Brassica oleracea var. oleracea</name>
    <dbReference type="NCBI Taxonomy" id="109376"/>
    <lineage>
        <taxon>Eukaryota</taxon>
        <taxon>Viridiplantae</taxon>
        <taxon>Streptophyta</taxon>
        <taxon>Embryophyta</taxon>
        <taxon>Tracheophyta</taxon>
        <taxon>Spermatophyta</taxon>
        <taxon>Magnoliopsida</taxon>
        <taxon>eudicotyledons</taxon>
        <taxon>Gunneridae</taxon>
        <taxon>Pentapetalae</taxon>
        <taxon>rosids</taxon>
        <taxon>malvids</taxon>
        <taxon>Brassicales</taxon>
        <taxon>Brassicaceae</taxon>
        <taxon>Brassiceae</taxon>
        <taxon>Brassica</taxon>
    </lineage>
</organism>
<dbReference type="Proteomes" id="UP000032141">
    <property type="component" value="Chromosome C8"/>
</dbReference>